<dbReference type="Proteomes" id="UP000054823">
    <property type="component" value="Unassembled WGS sequence"/>
</dbReference>
<sequence length="330" mass="36107">MRALRSLIISAGLLCPFGLSAEPFPVEITHRYGTAHIPEEPKNIVSLSFIGHDFLLSLGIIPQALRKWYGPHPYGVWPWAQEALGDGTPVVMWGEINIEQIATLKPDLIVGQWSGMSASDYALLSQIAPTIAPQEDWGDYGAPWADMLRTLGLATGRQELAEAHISRIEGRFEAIREAHPEWQGASAVVVWSGSTGAYTQGDIRGRFMAELGFQEPEGLEDIGIFDSLYKIIPEEVTAPIDADALIWIDAGNNVERLNTLPLRHTMRAYKEGREIYLGLDTTAAMSHSSPLSIEYTLDALVPLLEASMDGDPHTEVATSRAAGILPEITP</sequence>
<dbReference type="STRING" id="321267.SHM7688_00298"/>
<dbReference type="PROSITE" id="PS50983">
    <property type="entry name" value="FE_B12_PBP"/>
    <property type="match status" value="1"/>
</dbReference>
<comment type="similarity">
    <text evidence="2">Belongs to the bacterial solute-binding protein 8 family.</text>
</comment>
<gene>
    <name evidence="7" type="primary">yfiY</name>
    <name evidence="7" type="ORF">SHM7688_00298</name>
</gene>
<dbReference type="Gene3D" id="3.40.50.1980">
    <property type="entry name" value="Nitrogenase molybdenum iron protein domain"/>
    <property type="match status" value="2"/>
</dbReference>
<keyword evidence="4" id="KW-0406">Ion transport</keyword>
<dbReference type="AlphaFoldDB" id="A0A0P1F8W9"/>
<evidence type="ECO:0000259" key="6">
    <source>
        <dbReference type="PROSITE" id="PS50983"/>
    </source>
</evidence>
<evidence type="ECO:0000256" key="4">
    <source>
        <dbReference type="ARBA" id="ARBA00022496"/>
    </source>
</evidence>
<evidence type="ECO:0000256" key="5">
    <source>
        <dbReference type="ARBA" id="ARBA00022729"/>
    </source>
</evidence>
<feature type="domain" description="Fe/B12 periplasmic-binding" evidence="6">
    <location>
        <begin position="43"/>
        <end position="308"/>
    </location>
</feature>
<evidence type="ECO:0000313" key="7">
    <source>
        <dbReference type="EMBL" id="CUH50867.1"/>
    </source>
</evidence>
<protein>
    <submittedName>
        <fullName evidence="7">Putative siderophore-binding lipoprotein YfiY</fullName>
    </submittedName>
</protein>
<keyword evidence="8" id="KW-1185">Reference proteome</keyword>
<reference evidence="7 8" key="1">
    <citation type="submission" date="2015-09" db="EMBL/GenBank/DDBJ databases">
        <authorList>
            <consortium name="Swine Surveillance"/>
        </authorList>
    </citation>
    <scope>NUCLEOTIDE SEQUENCE [LARGE SCALE GENOMIC DNA]</scope>
    <source>
        <strain evidence="7 8">CECT 7688</strain>
    </source>
</reference>
<proteinExistence type="inferred from homology"/>
<dbReference type="PANTHER" id="PTHR30532">
    <property type="entry name" value="IRON III DICITRATE-BINDING PERIPLASMIC PROTEIN"/>
    <property type="match status" value="1"/>
</dbReference>
<keyword evidence="3" id="KW-0813">Transport</keyword>
<keyword evidence="7" id="KW-0449">Lipoprotein</keyword>
<dbReference type="EMBL" id="CYPW01000004">
    <property type="protein sequence ID" value="CUH50867.1"/>
    <property type="molecule type" value="Genomic_DNA"/>
</dbReference>
<dbReference type="CDD" id="cd01146">
    <property type="entry name" value="FhuD"/>
    <property type="match status" value="1"/>
</dbReference>
<keyword evidence="4" id="KW-0410">Iron transport</keyword>
<dbReference type="PANTHER" id="PTHR30532:SF24">
    <property type="entry name" value="FERRIC ENTEROBACTIN-BINDING PERIPLASMIC PROTEIN FEPB"/>
    <property type="match status" value="1"/>
</dbReference>
<keyword evidence="4" id="KW-0408">Iron</keyword>
<dbReference type="InterPro" id="IPR051313">
    <property type="entry name" value="Bact_iron-sidero_bind"/>
</dbReference>
<accession>A0A0P1F8W9</accession>
<name>A0A0P1F8W9_9RHOB</name>
<evidence type="ECO:0000256" key="1">
    <source>
        <dbReference type="ARBA" id="ARBA00004196"/>
    </source>
</evidence>
<evidence type="ECO:0000256" key="3">
    <source>
        <dbReference type="ARBA" id="ARBA00022448"/>
    </source>
</evidence>
<dbReference type="InterPro" id="IPR002491">
    <property type="entry name" value="ABC_transptr_periplasmic_BD"/>
</dbReference>
<evidence type="ECO:0000313" key="8">
    <source>
        <dbReference type="Proteomes" id="UP000054823"/>
    </source>
</evidence>
<dbReference type="Pfam" id="PF01497">
    <property type="entry name" value="Peripla_BP_2"/>
    <property type="match status" value="1"/>
</dbReference>
<dbReference type="GO" id="GO:0030288">
    <property type="term" value="C:outer membrane-bounded periplasmic space"/>
    <property type="evidence" value="ECO:0007669"/>
    <property type="project" value="TreeGrafter"/>
</dbReference>
<dbReference type="RefSeq" id="WP_058238253.1">
    <property type="nucleotide sequence ID" value="NZ_CYPW01000004.1"/>
</dbReference>
<dbReference type="SUPFAM" id="SSF53807">
    <property type="entry name" value="Helical backbone' metal receptor"/>
    <property type="match status" value="1"/>
</dbReference>
<evidence type="ECO:0000256" key="2">
    <source>
        <dbReference type="ARBA" id="ARBA00008814"/>
    </source>
</evidence>
<keyword evidence="5" id="KW-0732">Signal</keyword>
<comment type="subcellular location">
    <subcellularLocation>
        <location evidence="1">Cell envelope</location>
    </subcellularLocation>
</comment>
<organism evidence="7 8">
    <name type="scientific">Shimia marina</name>
    <dbReference type="NCBI Taxonomy" id="321267"/>
    <lineage>
        <taxon>Bacteria</taxon>
        <taxon>Pseudomonadati</taxon>
        <taxon>Pseudomonadota</taxon>
        <taxon>Alphaproteobacteria</taxon>
        <taxon>Rhodobacterales</taxon>
        <taxon>Roseobacteraceae</taxon>
    </lineage>
</organism>
<dbReference type="GO" id="GO:1901678">
    <property type="term" value="P:iron coordination entity transport"/>
    <property type="evidence" value="ECO:0007669"/>
    <property type="project" value="UniProtKB-ARBA"/>
</dbReference>